<reference evidence="2" key="1">
    <citation type="journal article" date="2022" name="Int. J. Mol. Sci.">
        <title>Draft Genome of Tanacetum Coccineum: Genomic Comparison of Closely Related Tanacetum-Family Plants.</title>
        <authorList>
            <person name="Yamashiro T."/>
            <person name="Shiraishi A."/>
            <person name="Nakayama K."/>
            <person name="Satake H."/>
        </authorList>
    </citation>
    <scope>NUCLEOTIDE SEQUENCE</scope>
</reference>
<organism evidence="2 3">
    <name type="scientific">Tanacetum coccineum</name>
    <dbReference type="NCBI Taxonomy" id="301880"/>
    <lineage>
        <taxon>Eukaryota</taxon>
        <taxon>Viridiplantae</taxon>
        <taxon>Streptophyta</taxon>
        <taxon>Embryophyta</taxon>
        <taxon>Tracheophyta</taxon>
        <taxon>Spermatophyta</taxon>
        <taxon>Magnoliopsida</taxon>
        <taxon>eudicotyledons</taxon>
        <taxon>Gunneridae</taxon>
        <taxon>Pentapetalae</taxon>
        <taxon>asterids</taxon>
        <taxon>campanulids</taxon>
        <taxon>Asterales</taxon>
        <taxon>Asteraceae</taxon>
        <taxon>Asteroideae</taxon>
        <taxon>Anthemideae</taxon>
        <taxon>Anthemidinae</taxon>
        <taxon>Tanacetum</taxon>
    </lineage>
</organism>
<feature type="compositionally biased region" description="Acidic residues" evidence="1">
    <location>
        <begin position="87"/>
        <end position="99"/>
    </location>
</feature>
<sequence length="99" mass="10644">MSTSHISISSDFDNKSTSSFISYIILSISEAKDVASPTIVLDYVPDSDIDIKPFEALASQEHTSASDVDIELLEAPASPDYTPGSDTESEPSENDLEES</sequence>
<proteinExistence type="predicted"/>
<comment type="caution">
    <text evidence="2">The sequence shown here is derived from an EMBL/GenBank/DDBJ whole genome shotgun (WGS) entry which is preliminary data.</text>
</comment>
<feature type="region of interest" description="Disordered" evidence="1">
    <location>
        <begin position="63"/>
        <end position="99"/>
    </location>
</feature>
<dbReference type="Proteomes" id="UP001151760">
    <property type="component" value="Unassembled WGS sequence"/>
</dbReference>
<evidence type="ECO:0000313" key="3">
    <source>
        <dbReference type="Proteomes" id="UP001151760"/>
    </source>
</evidence>
<name>A0ABQ5A9M9_9ASTR</name>
<reference evidence="2" key="2">
    <citation type="submission" date="2022-01" db="EMBL/GenBank/DDBJ databases">
        <authorList>
            <person name="Yamashiro T."/>
            <person name="Shiraishi A."/>
            <person name="Satake H."/>
            <person name="Nakayama K."/>
        </authorList>
    </citation>
    <scope>NUCLEOTIDE SEQUENCE</scope>
</reference>
<evidence type="ECO:0000313" key="2">
    <source>
        <dbReference type="EMBL" id="GJS99002.1"/>
    </source>
</evidence>
<accession>A0ABQ5A9M9</accession>
<protein>
    <submittedName>
        <fullName evidence="2">Uncharacterized protein</fullName>
    </submittedName>
</protein>
<keyword evidence="3" id="KW-1185">Reference proteome</keyword>
<evidence type="ECO:0000256" key="1">
    <source>
        <dbReference type="SAM" id="MobiDB-lite"/>
    </source>
</evidence>
<dbReference type="EMBL" id="BQNB010012086">
    <property type="protein sequence ID" value="GJS99002.1"/>
    <property type="molecule type" value="Genomic_DNA"/>
</dbReference>
<gene>
    <name evidence="2" type="ORF">Tco_0820172</name>
</gene>